<evidence type="ECO:0000256" key="14">
    <source>
        <dbReference type="ARBA" id="ARBA00023180"/>
    </source>
</evidence>
<dbReference type="PANTHER" id="PTHR27002:SF399">
    <property type="entry name" value="CYSTEINE-RICH RECEPTOR-LIKE PROTEIN KINASE 24"/>
    <property type="match status" value="1"/>
</dbReference>
<feature type="transmembrane region" description="Helical" evidence="18">
    <location>
        <begin position="854"/>
        <end position="872"/>
    </location>
</feature>
<keyword evidence="9" id="KW-0418">Kinase</keyword>
<feature type="domain" description="Protein kinase" evidence="20">
    <location>
        <begin position="314"/>
        <end position="591"/>
    </location>
</feature>
<dbReference type="InterPro" id="IPR017441">
    <property type="entry name" value="Protein_kinase_ATP_BS"/>
</dbReference>
<keyword evidence="4" id="KW-0808">Transferase</keyword>
<keyword evidence="8 17" id="KW-0547">Nucleotide-binding</keyword>
<evidence type="ECO:0000256" key="1">
    <source>
        <dbReference type="ARBA" id="ARBA00004167"/>
    </source>
</evidence>
<feature type="binding site" evidence="17">
    <location>
        <position position="342"/>
    </location>
    <ligand>
        <name>ATP</name>
        <dbReference type="ChEBI" id="CHEBI:30616"/>
    </ligand>
</feature>
<evidence type="ECO:0000259" key="20">
    <source>
        <dbReference type="PROSITE" id="PS50011"/>
    </source>
</evidence>
<sequence>MDDLLFVVFWIVPLCSVLVSADICFERSGFFTPNGTYDLNRRLMLASLPSLVTANDGFYTTSTGQDPNRVYGLGMCAPGSNTRSCSDCIISSSARLLRNCTNQMEGIDWRMDRTLCLVRYSNRSFYGSLGMEILRSENYTRIFQDDMMTDLDSEWEALMIGLIDQASTLYYAAGTQKLESSISHVYGAVQCSRDLSLENCTYCLQQDVIEYRSCCHGRQGGIISRPSCFIRWEVYPFLALFDNMPPLDKDDKKISKGTIVAIVVAPVVVIALGFALWKRRKAYKAFTSDSVDDITTSGSLQFEFKTIEAATSNFHSNNKLGHGGFGEVYKGTLPNGAQVAVKRLSKKSGQGEEEFMNEVFLVAKLQHKNLVRLLGFSVKGEEKILVYEFLPNKSLDHFLFDPKKSSQLDWTRRYNIIEGITRGILYLHQDSRLTIIHRDLKAGNILLDENLNPKIADFGVARNFSVDQTEATTGRVVGTFGYMPPEYVTSGQFSTKSDVYSFGVLIMEIICGKKNSSFNETDGSISNLVTYVWRLWKNDSLLEMIDPAMEDSYDRCEVIRCIHIGLLCVQENPTDRPTMSTVFRMLTNISITLHIPQPPGFVFRVRSKSNPLDERLQSDICFERSGFFTPNGTYDLNRRLMLASLPSLVTANDGFYTTSTGQDPNRAYGLGMCVPGTDARSCSDCIISSSARLLRNCTNQTEGIDWRMDRTLCLVRYSNRSFYGSLGIEILRSENYTRDVQANMTDLEITWEALMIGLIDQASSLSYAAGIRKLESSISHVYSVVQCSKDVSLENCTHCLQENVIEYRSCCRGRQGGIISRSSCFIRWEVYPFLDLFDNIAPEKDGKKISTGTIVAIVVVPVVLLALGYALWERREAFKAFTTDTGDDITTSGSLQFEFKAIEAATSNFHNTNKLGHGGFGEVYKLCLEHQASSLYYAARTQKLESSISHVYGVSTGTIVAIVIIPILLLALGFAIWKRRKSHKAFTTANGYFSAAKRLKKTYDTELQDNAGDDISTSGSLQFDLKAIEAATSNFHNINKLGHGGFGEVYKGTFPNGTEIAVKRLSKTSGQGEREFKNEVLLVAKLQHRNLVRLLGFCVQGEERILVYEFLPNKSLNYFLFGDSTKRSQLDWTRRYKIIGGITRGILYLHQDSRLTIIHRDLKASNILLDADMNPKIADFGMARNFRMDQTEDNTGRVVGTLVRAENIPLAESSQPDGYFSAAKRLTKTYNTAPPDNAGDDISTSGSLQFDFKAIEAATSNFHNTNKLGHGGFGEVYKGTFPNGTEIAVKRLSKTSGQGEREFKNEVLLVAKLQHRNLVRLLGFCVQGEEKILVYEFLPNKSLNYFLFGDSTKRIQLDWTRRYKIIGGVTRGILYLHQDSRLTIIHRDLKASNILLDVDMNPKIADFGMARNFRMDQTEDNTGRVVGTFGYMPPEYVANGQFSTKSDVYSFGVLILEIIGGKKNSSFHEIDGSTGNLVTYVWRLWNNDSLFELVDPIIGDYYDKYEVIRCVHIGVRAENIPLAESFQPDPSTSISVACSVNDVSITAILVIPESATFRFISASRKRLPALKSWMIVLNSTNQKGSNQGFCWTPTHRQGSSLLLPNKNQASLPNFYAEALPQQQLHSLTLFHLVLMSSIATSPQLVFHYEMYSTIE</sequence>
<dbReference type="InterPro" id="IPR001245">
    <property type="entry name" value="Ser-Thr/Tyr_kinase_cat_dom"/>
</dbReference>
<comment type="subcellular location">
    <subcellularLocation>
        <location evidence="1">Membrane</location>
        <topology evidence="1">Single-pass membrane protein</topology>
    </subcellularLocation>
</comment>
<dbReference type="SUPFAM" id="SSF56112">
    <property type="entry name" value="Protein kinase-like (PK-like)"/>
    <property type="match status" value="4"/>
</dbReference>
<dbReference type="GO" id="GO:0004674">
    <property type="term" value="F:protein serine/threonine kinase activity"/>
    <property type="evidence" value="ECO:0007669"/>
    <property type="project" value="UniProtKB-KW"/>
</dbReference>
<keyword evidence="5 18" id="KW-0812">Transmembrane</keyword>
<dbReference type="PANTHER" id="PTHR27002">
    <property type="entry name" value="RECEPTOR-LIKE SERINE/THREONINE-PROTEIN KINASE SD1-8"/>
    <property type="match status" value="1"/>
</dbReference>
<dbReference type="Gene3D" id="1.10.510.10">
    <property type="entry name" value="Transferase(Phosphotransferase) domain 1"/>
    <property type="match status" value="3"/>
</dbReference>
<dbReference type="Pfam" id="PF01657">
    <property type="entry name" value="Stress-antifung"/>
    <property type="match status" value="4"/>
</dbReference>
<dbReference type="EMBL" id="LR031571">
    <property type="protein sequence ID" value="VDC74892.1"/>
    <property type="molecule type" value="Genomic_DNA"/>
</dbReference>
<dbReference type="GO" id="GO:0005524">
    <property type="term" value="F:ATP binding"/>
    <property type="evidence" value="ECO:0007669"/>
    <property type="project" value="UniProtKB-UniRule"/>
</dbReference>
<protein>
    <recommendedName>
        <fullName evidence="23">Cysteine-rich</fullName>
    </recommendedName>
</protein>
<dbReference type="FunFam" id="1.10.510.10:FF:001019">
    <property type="entry name" value="G-type lectin S-receptor-like serine/threonine-protein kinase B120"/>
    <property type="match status" value="1"/>
</dbReference>
<dbReference type="Gene3D" id="3.30.200.20">
    <property type="entry name" value="Phosphorylase Kinase, domain 1"/>
    <property type="match status" value="4"/>
</dbReference>
<evidence type="ECO:0000256" key="6">
    <source>
        <dbReference type="ARBA" id="ARBA00022729"/>
    </source>
</evidence>
<dbReference type="InterPro" id="IPR011009">
    <property type="entry name" value="Kinase-like_dom_sf"/>
</dbReference>
<dbReference type="PROSITE" id="PS51473">
    <property type="entry name" value="GNK2"/>
    <property type="match status" value="4"/>
</dbReference>
<keyword evidence="7" id="KW-0677">Repeat</keyword>
<dbReference type="FunFam" id="3.30.200.20:FF:000142">
    <property type="entry name" value="Cysteine-rich receptor-like protein kinase 10"/>
    <property type="match status" value="1"/>
</dbReference>
<dbReference type="InterPro" id="IPR008271">
    <property type="entry name" value="Ser/Thr_kinase_AS"/>
</dbReference>
<evidence type="ECO:0000256" key="13">
    <source>
        <dbReference type="ARBA" id="ARBA00023170"/>
    </source>
</evidence>
<evidence type="ECO:0000256" key="15">
    <source>
        <dbReference type="ARBA" id="ARBA00047558"/>
    </source>
</evidence>
<evidence type="ECO:0000256" key="3">
    <source>
        <dbReference type="ARBA" id="ARBA00022553"/>
    </source>
</evidence>
<dbReference type="GO" id="GO:0016020">
    <property type="term" value="C:membrane"/>
    <property type="evidence" value="ECO:0007669"/>
    <property type="project" value="UniProtKB-SubCell"/>
</dbReference>
<name>A0A3P5Z4U5_BRACM</name>
<feature type="transmembrane region" description="Helical" evidence="18">
    <location>
        <begin position="259"/>
        <end position="277"/>
    </location>
</feature>
<comment type="catalytic activity">
    <reaction evidence="16">
        <text>L-threonyl-[protein] + ATP = O-phospho-L-threonyl-[protein] + ADP + H(+)</text>
        <dbReference type="Rhea" id="RHEA:46608"/>
        <dbReference type="Rhea" id="RHEA-COMP:11060"/>
        <dbReference type="Rhea" id="RHEA-COMP:11605"/>
        <dbReference type="ChEBI" id="CHEBI:15378"/>
        <dbReference type="ChEBI" id="CHEBI:30013"/>
        <dbReference type="ChEBI" id="CHEBI:30616"/>
        <dbReference type="ChEBI" id="CHEBI:61977"/>
        <dbReference type="ChEBI" id="CHEBI:456216"/>
    </reaction>
</comment>
<evidence type="ECO:0000259" key="21">
    <source>
        <dbReference type="PROSITE" id="PS51473"/>
    </source>
</evidence>
<dbReference type="SMART" id="SM00220">
    <property type="entry name" value="S_TKc"/>
    <property type="match status" value="3"/>
</dbReference>
<evidence type="ECO:0000256" key="11">
    <source>
        <dbReference type="ARBA" id="ARBA00022989"/>
    </source>
</evidence>
<evidence type="ECO:0000256" key="8">
    <source>
        <dbReference type="ARBA" id="ARBA00022741"/>
    </source>
</evidence>
<keyword evidence="3" id="KW-0597">Phosphoprotein</keyword>
<dbReference type="PROSITE" id="PS50011">
    <property type="entry name" value="PROTEIN_KINASE_DOM"/>
    <property type="match status" value="3"/>
</dbReference>
<keyword evidence="2" id="KW-0723">Serine/threonine-protein kinase</keyword>
<dbReference type="FunFam" id="1.10.510.10:FF:000129">
    <property type="entry name" value="cysteine-rich receptor-like protein kinase 10"/>
    <property type="match status" value="2"/>
</dbReference>
<feature type="domain" description="Gnk2-homologous" evidence="21">
    <location>
        <begin position="616"/>
        <end position="722"/>
    </location>
</feature>
<feature type="domain" description="Gnk2-homologous" evidence="21">
    <location>
        <begin position="131"/>
        <end position="237"/>
    </location>
</feature>
<accession>A0A3P5Z4U5</accession>
<dbReference type="InterPro" id="IPR002902">
    <property type="entry name" value="GNK2"/>
</dbReference>
<dbReference type="FunFam" id="3.30.200.20:FF:000959">
    <property type="entry name" value="Cysteine-rich receptor-like protein kinase 17"/>
    <property type="match status" value="2"/>
</dbReference>
<organism evidence="22">
    <name type="scientific">Brassica campestris</name>
    <name type="common">Field mustard</name>
    <dbReference type="NCBI Taxonomy" id="3711"/>
    <lineage>
        <taxon>Eukaryota</taxon>
        <taxon>Viridiplantae</taxon>
        <taxon>Streptophyta</taxon>
        <taxon>Embryophyta</taxon>
        <taxon>Tracheophyta</taxon>
        <taxon>Spermatophyta</taxon>
        <taxon>Magnoliopsida</taxon>
        <taxon>eudicotyledons</taxon>
        <taxon>Gunneridae</taxon>
        <taxon>Pentapetalae</taxon>
        <taxon>rosids</taxon>
        <taxon>malvids</taxon>
        <taxon>Brassicales</taxon>
        <taxon>Brassicaceae</taxon>
        <taxon>Brassiceae</taxon>
        <taxon>Brassica</taxon>
    </lineage>
</organism>
<evidence type="ECO:0000256" key="17">
    <source>
        <dbReference type="PROSITE-ProRule" id="PRU10141"/>
    </source>
</evidence>
<dbReference type="Pfam" id="PF07714">
    <property type="entry name" value="PK_Tyr_Ser-Thr"/>
    <property type="match status" value="3"/>
</dbReference>
<feature type="binding site" evidence="17">
    <location>
        <position position="1290"/>
    </location>
    <ligand>
        <name>ATP</name>
        <dbReference type="ChEBI" id="CHEBI:30616"/>
    </ligand>
</feature>
<proteinExistence type="predicted"/>
<dbReference type="CDD" id="cd23509">
    <property type="entry name" value="Gnk2-like"/>
    <property type="match status" value="4"/>
</dbReference>
<dbReference type="GO" id="GO:0006979">
    <property type="term" value="P:response to oxidative stress"/>
    <property type="evidence" value="ECO:0007669"/>
    <property type="project" value="UniProtKB-ARBA"/>
</dbReference>
<evidence type="ECO:0000256" key="2">
    <source>
        <dbReference type="ARBA" id="ARBA00022527"/>
    </source>
</evidence>
<dbReference type="PROSITE" id="PS00108">
    <property type="entry name" value="PROTEIN_KINASE_ST"/>
    <property type="match status" value="2"/>
</dbReference>
<evidence type="ECO:0000256" key="10">
    <source>
        <dbReference type="ARBA" id="ARBA00022840"/>
    </source>
</evidence>
<feature type="domain" description="Protein kinase" evidence="20">
    <location>
        <begin position="1035"/>
        <end position="1273"/>
    </location>
</feature>
<evidence type="ECO:0000256" key="18">
    <source>
        <dbReference type="SAM" id="Phobius"/>
    </source>
</evidence>
<dbReference type="InterPro" id="IPR038408">
    <property type="entry name" value="GNK2_sf"/>
</dbReference>
<keyword evidence="10 17" id="KW-0067">ATP-binding</keyword>
<dbReference type="Gene3D" id="3.30.430.20">
    <property type="entry name" value="Gnk2 domain, C-X8-C-X2-C motif"/>
    <property type="match status" value="4"/>
</dbReference>
<feature type="chain" id="PRO_5018155046" description="Cysteine-rich" evidence="19">
    <location>
        <begin position="22"/>
        <end position="1655"/>
    </location>
</feature>
<feature type="domain" description="Gnk2-homologous" evidence="21">
    <location>
        <begin position="729"/>
        <end position="833"/>
    </location>
</feature>
<evidence type="ECO:0000256" key="19">
    <source>
        <dbReference type="SAM" id="SignalP"/>
    </source>
</evidence>
<dbReference type="PROSITE" id="PS00107">
    <property type="entry name" value="PROTEIN_KINASE_ATP"/>
    <property type="match status" value="2"/>
</dbReference>
<feature type="domain" description="Protein kinase" evidence="20">
    <location>
        <begin position="1262"/>
        <end position="1515"/>
    </location>
</feature>
<dbReference type="InterPro" id="IPR000719">
    <property type="entry name" value="Prot_kinase_dom"/>
</dbReference>
<keyword evidence="11 18" id="KW-1133">Transmembrane helix</keyword>
<evidence type="ECO:0000256" key="5">
    <source>
        <dbReference type="ARBA" id="ARBA00022692"/>
    </source>
</evidence>
<dbReference type="CDD" id="cd14066">
    <property type="entry name" value="STKc_IRAK"/>
    <property type="match status" value="1"/>
</dbReference>
<evidence type="ECO:0000256" key="9">
    <source>
        <dbReference type="ARBA" id="ARBA00022777"/>
    </source>
</evidence>
<feature type="domain" description="Gnk2-homologous" evidence="21">
    <location>
        <begin position="19"/>
        <end position="125"/>
    </location>
</feature>
<evidence type="ECO:0000256" key="7">
    <source>
        <dbReference type="ARBA" id="ARBA00022737"/>
    </source>
</evidence>
<keyword evidence="14" id="KW-0325">Glycoprotein</keyword>
<evidence type="ECO:0000256" key="12">
    <source>
        <dbReference type="ARBA" id="ARBA00023136"/>
    </source>
</evidence>
<dbReference type="FunFam" id="3.30.430.20:FF:000003">
    <property type="entry name" value="Cysteine-rich RLK (RECEPTOR-like protein kinase) 10"/>
    <property type="match status" value="2"/>
</dbReference>
<feature type="signal peptide" evidence="19">
    <location>
        <begin position="1"/>
        <end position="21"/>
    </location>
</feature>
<evidence type="ECO:0000256" key="4">
    <source>
        <dbReference type="ARBA" id="ARBA00022679"/>
    </source>
</evidence>
<reference evidence="22" key="1">
    <citation type="submission" date="2018-11" db="EMBL/GenBank/DDBJ databases">
        <authorList>
            <consortium name="Genoscope - CEA"/>
            <person name="William W."/>
        </authorList>
    </citation>
    <scope>NUCLEOTIDE SEQUENCE</scope>
</reference>
<evidence type="ECO:0008006" key="23">
    <source>
        <dbReference type="Google" id="ProtNLM"/>
    </source>
</evidence>
<keyword evidence="13" id="KW-0675">Receptor</keyword>
<feature type="transmembrane region" description="Helical" evidence="18">
    <location>
        <begin position="951"/>
        <end position="977"/>
    </location>
</feature>
<evidence type="ECO:0000313" key="22">
    <source>
        <dbReference type="EMBL" id="VDC74892.1"/>
    </source>
</evidence>
<keyword evidence="6 19" id="KW-0732">Signal</keyword>
<gene>
    <name evidence="22" type="ORF">BRAA01T01394Z</name>
</gene>
<keyword evidence="12 18" id="KW-0472">Membrane</keyword>
<comment type="catalytic activity">
    <reaction evidence="15">
        <text>L-seryl-[protein] + ATP = O-phospho-L-seryl-[protein] + ADP + H(+)</text>
        <dbReference type="Rhea" id="RHEA:17989"/>
        <dbReference type="Rhea" id="RHEA-COMP:9863"/>
        <dbReference type="Rhea" id="RHEA-COMP:11604"/>
        <dbReference type="ChEBI" id="CHEBI:15378"/>
        <dbReference type="ChEBI" id="CHEBI:29999"/>
        <dbReference type="ChEBI" id="CHEBI:30616"/>
        <dbReference type="ChEBI" id="CHEBI:83421"/>
        <dbReference type="ChEBI" id="CHEBI:456216"/>
    </reaction>
</comment>
<evidence type="ECO:0000256" key="16">
    <source>
        <dbReference type="ARBA" id="ARBA00047951"/>
    </source>
</evidence>